<dbReference type="EMBL" id="MU006576">
    <property type="protein sequence ID" value="KAF2746655.1"/>
    <property type="molecule type" value="Genomic_DNA"/>
</dbReference>
<organism evidence="1 2">
    <name type="scientific">Sporormia fimetaria CBS 119925</name>
    <dbReference type="NCBI Taxonomy" id="1340428"/>
    <lineage>
        <taxon>Eukaryota</taxon>
        <taxon>Fungi</taxon>
        <taxon>Dikarya</taxon>
        <taxon>Ascomycota</taxon>
        <taxon>Pezizomycotina</taxon>
        <taxon>Dothideomycetes</taxon>
        <taxon>Pleosporomycetidae</taxon>
        <taxon>Pleosporales</taxon>
        <taxon>Sporormiaceae</taxon>
        <taxon>Sporormia</taxon>
    </lineage>
</organism>
<sequence>MRSVGTHSLRRRFTRNHDVRLMTPPSQYIRPSSFFTFAHHSHPVHSSTLLKLTTHTTMHLHLLVILPSLLSFAYAQDCWQGAHAICCPECAQSGPTGPCTDAIPVGSLTECTLEKYPVGWACCIDDVGDGSSNERIR</sequence>
<keyword evidence="2" id="KW-1185">Reference proteome</keyword>
<reference evidence="1" key="1">
    <citation type="journal article" date="2020" name="Stud. Mycol.">
        <title>101 Dothideomycetes genomes: a test case for predicting lifestyles and emergence of pathogens.</title>
        <authorList>
            <person name="Haridas S."/>
            <person name="Albert R."/>
            <person name="Binder M."/>
            <person name="Bloem J."/>
            <person name="Labutti K."/>
            <person name="Salamov A."/>
            <person name="Andreopoulos B."/>
            <person name="Baker S."/>
            <person name="Barry K."/>
            <person name="Bills G."/>
            <person name="Bluhm B."/>
            <person name="Cannon C."/>
            <person name="Castanera R."/>
            <person name="Culley D."/>
            <person name="Daum C."/>
            <person name="Ezra D."/>
            <person name="Gonzalez J."/>
            <person name="Henrissat B."/>
            <person name="Kuo A."/>
            <person name="Liang C."/>
            <person name="Lipzen A."/>
            <person name="Lutzoni F."/>
            <person name="Magnuson J."/>
            <person name="Mondo S."/>
            <person name="Nolan M."/>
            <person name="Ohm R."/>
            <person name="Pangilinan J."/>
            <person name="Park H.-J."/>
            <person name="Ramirez L."/>
            <person name="Alfaro M."/>
            <person name="Sun H."/>
            <person name="Tritt A."/>
            <person name="Yoshinaga Y."/>
            <person name="Zwiers L.-H."/>
            <person name="Turgeon B."/>
            <person name="Goodwin S."/>
            <person name="Spatafora J."/>
            <person name="Crous P."/>
            <person name="Grigoriev I."/>
        </authorList>
    </citation>
    <scope>NUCLEOTIDE SEQUENCE</scope>
    <source>
        <strain evidence="1">CBS 119925</strain>
    </source>
</reference>
<dbReference type="AlphaFoldDB" id="A0A6A6V809"/>
<name>A0A6A6V809_9PLEO</name>
<dbReference type="Proteomes" id="UP000799440">
    <property type="component" value="Unassembled WGS sequence"/>
</dbReference>
<evidence type="ECO:0000313" key="1">
    <source>
        <dbReference type="EMBL" id="KAF2746655.1"/>
    </source>
</evidence>
<protein>
    <submittedName>
        <fullName evidence="1">Uncharacterized protein</fullName>
    </submittedName>
</protein>
<proteinExistence type="predicted"/>
<dbReference type="OrthoDB" id="3667371at2759"/>
<evidence type="ECO:0000313" key="2">
    <source>
        <dbReference type="Proteomes" id="UP000799440"/>
    </source>
</evidence>
<gene>
    <name evidence="1" type="ORF">M011DRAFT_75408</name>
</gene>
<accession>A0A6A6V809</accession>